<dbReference type="GO" id="GO:0003677">
    <property type="term" value="F:DNA binding"/>
    <property type="evidence" value="ECO:0007669"/>
    <property type="project" value="InterPro"/>
</dbReference>
<evidence type="ECO:0000313" key="2">
    <source>
        <dbReference type="EMBL" id="MBC8541077.1"/>
    </source>
</evidence>
<reference evidence="2" key="1">
    <citation type="submission" date="2020-08" db="EMBL/GenBank/DDBJ databases">
        <title>Genome public.</title>
        <authorList>
            <person name="Liu C."/>
            <person name="Sun Q."/>
        </authorList>
    </citation>
    <scope>NUCLEOTIDE SEQUENCE</scope>
    <source>
        <strain evidence="2">H8</strain>
    </source>
</reference>
<dbReference type="CDD" id="cd00093">
    <property type="entry name" value="HTH_XRE"/>
    <property type="match status" value="1"/>
</dbReference>
<dbReference type="Pfam" id="PF01381">
    <property type="entry name" value="HTH_3"/>
    <property type="match status" value="1"/>
</dbReference>
<dbReference type="RefSeq" id="WP_249312877.1">
    <property type="nucleotide sequence ID" value="NZ_JACRSU010000003.1"/>
</dbReference>
<evidence type="ECO:0000313" key="3">
    <source>
        <dbReference type="Proteomes" id="UP000611762"/>
    </source>
</evidence>
<protein>
    <submittedName>
        <fullName evidence="2">Helix-turn-helix transcriptional regulator</fullName>
    </submittedName>
</protein>
<keyword evidence="3" id="KW-1185">Reference proteome</keyword>
<dbReference type="Proteomes" id="UP000611762">
    <property type="component" value="Unassembled WGS sequence"/>
</dbReference>
<name>A0A926DNS8_9FIRM</name>
<dbReference type="SMART" id="SM00530">
    <property type="entry name" value="HTH_XRE"/>
    <property type="match status" value="1"/>
</dbReference>
<dbReference type="AlphaFoldDB" id="A0A926DNS8"/>
<sequence length="75" mass="8764">MKHEKTAKIIKELCYKKNVSITKLLDSCGIRKSLIYDLEKRHYTPSAELLEIIADYFNCSVDYLLGRTDNPRINE</sequence>
<dbReference type="InterPro" id="IPR010982">
    <property type="entry name" value="Lambda_DNA-bd_dom_sf"/>
</dbReference>
<dbReference type="EMBL" id="JACRSU010000003">
    <property type="protein sequence ID" value="MBC8541077.1"/>
    <property type="molecule type" value="Genomic_DNA"/>
</dbReference>
<evidence type="ECO:0000259" key="1">
    <source>
        <dbReference type="PROSITE" id="PS50943"/>
    </source>
</evidence>
<dbReference type="InterPro" id="IPR001387">
    <property type="entry name" value="Cro/C1-type_HTH"/>
</dbReference>
<feature type="domain" description="HTH cro/C1-type" evidence="1">
    <location>
        <begin position="10"/>
        <end position="64"/>
    </location>
</feature>
<dbReference type="Gene3D" id="1.10.260.40">
    <property type="entry name" value="lambda repressor-like DNA-binding domains"/>
    <property type="match status" value="1"/>
</dbReference>
<accession>A0A926DNS8</accession>
<comment type="caution">
    <text evidence="2">The sequence shown here is derived from an EMBL/GenBank/DDBJ whole genome shotgun (WGS) entry which is preliminary data.</text>
</comment>
<proteinExistence type="predicted"/>
<dbReference type="SUPFAM" id="SSF47413">
    <property type="entry name" value="lambda repressor-like DNA-binding domains"/>
    <property type="match status" value="1"/>
</dbReference>
<gene>
    <name evidence="2" type="ORF">H8698_08845</name>
</gene>
<dbReference type="PROSITE" id="PS50943">
    <property type="entry name" value="HTH_CROC1"/>
    <property type="match status" value="1"/>
</dbReference>
<organism evidence="2 3">
    <name type="scientific">Congzhengia minquanensis</name>
    <dbReference type="NCBI Taxonomy" id="2763657"/>
    <lineage>
        <taxon>Bacteria</taxon>
        <taxon>Bacillati</taxon>
        <taxon>Bacillota</taxon>
        <taxon>Clostridia</taxon>
        <taxon>Eubacteriales</taxon>
        <taxon>Oscillospiraceae</taxon>
        <taxon>Congzhengia</taxon>
    </lineage>
</organism>